<evidence type="ECO:0000313" key="2">
    <source>
        <dbReference type="EMBL" id="MCD4840376.1"/>
    </source>
</evidence>
<proteinExistence type="predicted"/>
<feature type="region of interest" description="Disordered" evidence="1">
    <location>
        <begin position="60"/>
        <end position="85"/>
    </location>
</feature>
<feature type="non-terminal residue" evidence="2">
    <location>
        <position position="1"/>
    </location>
</feature>
<accession>A0ABS8QNH0</accession>
<dbReference type="EMBL" id="JAJODE010000101">
    <property type="protein sequence ID" value="MCD4840376.1"/>
    <property type="molecule type" value="Genomic_DNA"/>
</dbReference>
<organism evidence="2 3">
    <name type="scientific">Neobacillus sedimentimangrovi</name>
    <dbReference type="NCBI Taxonomy" id="2699460"/>
    <lineage>
        <taxon>Bacteria</taxon>
        <taxon>Bacillati</taxon>
        <taxon>Bacillota</taxon>
        <taxon>Bacilli</taxon>
        <taxon>Bacillales</taxon>
        <taxon>Bacillaceae</taxon>
        <taxon>Neobacillus</taxon>
    </lineage>
</organism>
<reference evidence="2 3" key="1">
    <citation type="journal article" date="2023" name="Antonie Van Leeuwenhoek">
        <title>Unveiling the genomic potential of a novel thermostable glycoside hydrolases producing Neobacillus sedimentimangrovi UE25.</title>
        <authorList>
            <person name="Ejaz U."/>
            <person name="Saleem F."/>
            <person name="Rashid R."/>
            <person name="Hasan K.A."/>
            <person name="Syed M.N."/>
            <person name="Sohail M."/>
        </authorList>
    </citation>
    <scope>NUCLEOTIDE SEQUENCE [LARGE SCALE GENOMIC DNA]</scope>
    <source>
        <strain evidence="2 3">UE25</strain>
    </source>
</reference>
<sequence length="85" mass="9928">TYTPIQQWVAEQSEVSRGHSTILTRERMGRTELLRKNEICTFGYCVEHRQSERTYLKEEAVNPPGTLGGWSKNRHKQNLHSRGEE</sequence>
<gene>
    <name evidence="2" type="ORF">LRS37_16435</name>
</gene>
<evidence type="ECO:0000256" key="1">
    <source>
        <dbReference type="SAM" id="MobiDB-lite"/>
    </source>
</evidence>
<dbReference type="Proteomes" id="UP001162836">
    <property type="component" value="Unassembled WGS sequence"/>
</dbReference>
<protein>
    <submittedName>
        <fullName evidence="2">Uncharacterized protein</fullName>
    </submittedName>
</protein>
<keyword evidence="3" id="KW-1185">Reference proteome</keyword>
<dbReference type="RefSeq" id="WP_231315299.1">
    <property type="nucleotide sequence ID" value="NZ_JAJODE010000101.1"/>
</dbReference>
<name>A0ABS8QNH0_9BACI</name>
<evidence type="ECO:0000313" key="3">
    <source>
        <dbReference type="Proteomes" id="UP001162836"/>
    </source>
</evidence>
<comment type="caution">
    <text evidence="2">The sequence shown here is derived from an EMBL/GenBank/DDBJ whole genome shotgun (WGS) entry which is preliminary data.</text>
</comment>